<dbReference type="AlphaFoldDB" id="H5X8U4"/>
<name>H5X8U4_9PSEU</name>
<accession>H5X8U4</accession>
<protein>
    <recommendedName>
        <fullName evidence="3">Immunity protein 26</fullName>
    </recommendedName>
</protein>
<keyword evidence="2" id="KW-1185">Reference proteome</keyword>
<proteinExistence type="predicted"/>
<evidence type="ECO:0000313" key="1">
    <source>
        <dbReference type="EMBL" id="EHR52519.1"/>
    </source>
</evidence>
<dbReference type="eggNOG" id="ENOG5033KKI">
    <property type="taxonomic scope" value="Bacteria"/>
</dbReference>
<dbReference type="Proteomes" id="UP000004926">
    <property type="component" value="Chromosome"/>
</dbReference>
<reference evidence="1 2" key="1">
    <citation type="journal article" date="2012" name="Stand. Genomic Sci.">
        <title>Genome sequence of the ocean sediment bacterium Saccharomonospora marina type strain (XMU15(T)).</title>
        <authorList>
            <person name="Klenk H.P."/>
            <person name="Lu M."/>
            <person name="Lucas S."/>
            <person name="Lapidus A."/>
            <person name="Copeland A."/>
            <person name="Pitluck S."/>
            <person name="Goodwin L.A."/>
            <person name="Han C."/>
            <person name="Tapia R."/>
            <person name="Brambilla E.M."/>
            <person name="Potter G."/>
            <person name="Land M."/>
            <person name="Ivanova N."/>
            <person name="Rohde M."/>
            <person name="Goker M."/>
            <person name="Detter J.C."/>
            <person name="Li W.J."/>
            <person name="Kyrpides N.C."/>
            <person name="Woyke T."/>
        </authorList>
    </citation>
    <scope>NUCLEOTIDE SEQUENCE [LARGE SCALE GENOMIC DNA]</scope>
    <source>
        <strain evidence="1 2">XMU15</strain>
    </source>
</reference>
<dbReference type="InterPro" id="IPR029278">
    <property type="entry name" value="Imm26"/>
</dbReference>
<dbReference type="Pfam" id="PF15428">
    <property type="entry name" value="Imm26"/>
    <property type="match status" value="1"/>
</dbReference>
<dbReference type="EMBL" id="CM001439">
    <property type="protein sequence ID" value="EHR52519.1"/>
    <property type="molecule type" value="Genomic_DNA"/>
</dbReference>
<dbReference type="STRING" id="882083.SacmaDRAFT_4333"/>
<gene>
    <name evidence="1" type="ORF">SacmaDRAFT_4333</name>
</gene>
<dbReference type="HOGENOM" id="CLU_1633748_0_0_11"/>
<evidence type="ECO:0008006" key="3">
    <source>
        <dbReference type="Google" id="ProtNLM"/>
    </source>
</evidence>
<dbReference type="RefSeq" id="WP_009155897.1">
    <property type="nucleotide sequence ID" value="NZ_CM001439.1"/>
</dbReference>
<dbReference type="OrthoDB" id="9182826at2"/>
<sequence>MELRTNLQYLKKSNKAPRPGDVFVLRPPTDRYLFGRVIGVDLQFPKAPMSGAMLVYIYSVEREDKQPPLDELTPDRLLVPPIYTNKKGWTVGIFETVLHRELERADELERYCFWDGLRKKYVNEEREVLPQRFEPCGTWGLVSYRMLDDMVSDALGIERAPEHPNDNRND</sequence>
<evidence type="ECO:0000313" key="2">
    <source>
        <dbReference type="Proteomes" id="UP000004926"/>
    </source>
</evidence>
<organism evidence="1 2">
    <name type="scientific">Saccharomonospora marina XMU15</name>
    <dbReference type="NCBI Taxonomy" id="882083"/>
    <lineage>
        <taxon>Bacteria</taxon>
        <taxon>Bacillati</taxon>
        <taxon>Actinomycetota</taxon>
        <taxon>Actinomycetes</taxon>
        <taxon>Pseudonocardiales</taxon>
        <taxon>Pseudonocardiaceae</taxon>
        <taxon>Saccharomonospora</taxon>
    </lineage>
</organism>